<evidence type="ECO:0000313" key="6">
    <source>
        <dbReference type="EMBL" id="KAG5187964.1"/>
    </source>
</evidence>
<keyword evidence="1" id="KW-0479">Metal-binding</keyword>
<evidence type="ECO:0000313" key="7">
    <source>
        <dbReference type="Proteomes" id="UP000664859"/>
    </source>
</evidence>
<evidence type="ECO:0000256" key="1">
    <source>
        <dbReference type="ARBA" id="ARBA00022723"/>
    </source>
</evidence>
<name>A0A835Z8K7_9STRA</name>
<dbReference type="PROSITE" id="PS01358">
    <property type="entry name" value="ZF_RANBP2_1"/>
    <property type="match status" value="1"/>
</dbReference>
<gene>
    <name evidence="6" type="ORF">JKP88DRAFT_305908</name>
</gene>
<dbReference type="AlphaFoldDB" id="A0A835Z8K7"/>
<organism evidence="6 7">
    <name type="scientific">Tribonema minus</name>
    <dbReference type="NCBI Taxonomy" id="303371"/>
    <lineage>
        <taxon>Eukaryota</taxon>
        <taxon>Sar</taxon>
        <taxon>Stramenopiles</taxon>
        <taxon>Ochrophyta</taxon>
        <taxon>PX clade</taxon>
        <taxon>Xanthophyceae</taxon>
        <taxon>Tribonematales</taxon>
        <taxon>Tribonemataceae</taxon>
        <taxon>Tribonema</taxon>
    </lineage>
</organism>
<dbReference type="GO" id="GO:0008270">
    <property type="term" value="F:zinc ion binding"/>
    <property type="evidence" value="ECO:0007669"/>
    <property type="project" value="UniProtKB-KW"/>
</dbReference>
<evidence type="ECO:0000259" key="5">
    <source>
        <dbReference type="PROSITE" id="PS01358"/>
    </source>
</evidence>
<keyword evidence="2" id="KW-0863">Zinc-finger</keyword>
<feature type="domain" description="RanBP2-type" evidence="5">
    <location>
        <begin position="250"/>
        <end position="269"/>
    </location>
</feature>
<feature type="compositionally biased region" description="Basic and acidic residues" evidence="4">
    <location>
        <begin position="222"/>
        <end position="233"/>
    </location>
</feature>
<accession>A0A835Z8K7</accession>
<feature type="region of interest" description="Disordered" evidence="4">
    <location>
        <begin position="274"/>
        <end position="301"/>
    </location>
</feature>
<evidence type="ECO:0000256" key="4">
    <source>
        <dbReference type="SAM" id="MobiDB-lite"/>
    </source>
</evidence>
<feature type="region of interest" description="Disordered" evidence="4">
    <location>
        <begin position="205"/>
        <end position="243"/>
    </location>
</feature>
<evidence type="ECO:0000256" key="3">
    <source>
        <dbReference type="ARBA" id="ARBA00022833"/>
    </source>
</evidence>
<keyword evidence="3" id="KW-0862">Zinc</keyword>
<protein>
    <recommendedName>
        <fullName evidence="5">RanBP2-type domain-containing protein</fullName>
    </recommendedName>
</protein>
<comment type="caution">
    <text evidence="6">The sequence shown here is derived from an EMBL/GenBank/DDBJ whole genome shotgun (WGS) entry which is preliminary data.</text>
</comment>
<dbReference type="EMBL" id="JAFCMP010000079">
    <property type="protein sequence ID" value="KAG5187964.1"/>
    <property type="molecule type" value="Genomic_DNA"/>
</dbReference>
<sequence length="344" mass="36930">MTSRSWQQAPKAFTPTVFLLDDCLSNLQAGRASWSQVSAGNASRDDDLVAEADPYSELDNDADDNYVHNRPLRSLSGKLALEDTPCAARSMNARAADLTPDDRAARALERLRLDLVEWEAEGGNQAALSEREAFAQHLTERYMCRELDVLPASQLVRRARKEASLLLEAVCAASVNALHISSGRKHQGLQSSEAHATADRVALRPAARARVTDGIPQAGGMRKQEHGEQEHHHTPPQGAAGTASDGVTQWRCTVCGKRNGCGAAACAVCGRHPPLSAGDRRPEGSAALDTGQRAASHEDSSSSLQAIVRYASRTERDAQALTGLSSEIRGLLSTLNRRGGRLSI</sequence>
<proteinExistence type="predicted"/>
<keyword evidence="7" id="KW-1185">Reference proteome</keyword>
<dbReference type="Proteomes" id="UP000664859">
    <property type="component" value="Unassembled WGS sequence"/>
</dbReference>
<reference evidence="6" key="1">
    <citation type="submission" date="2021-02" db="EMBL/GenBank/DDBJ databases">
        <title>First Annotated Genome of the Yellow-green Alga Tribonema minus.</title>
        <authorList>
            <person name="Mahan K.M."/>
        </authorList>
    </citation>
    <scope>NUCLEOTIDE SEQUENCE</scope>
    <source>
        <strain evidence="6">UTEX B ZZ1240</strain>
    </source>
</reference>
<evidence type="ECO:0000256" key="2">
    <source>
        <dbReference type="ARBA" id="ARBA00022771"/>
    </source>
</evidence>
<dbReference type="InterPro" id="IPR001876">
    <property type="entry name" value="Znf_RanBP2"/>
</dbReference>